<gene>
    <name evidence="3" type="ORF">JIN82_04455</name>
</gene>
<evidence type="ECO:0000256" key="1">
    <source>
        <dbReference type="SAM" id="MobiDB-lite"/>
    </source>
</evidence>
<dbReference type="Proteomes" id="UP000624703">
    <property type="component" value="Unassembled WGS sequence"/>
</dbReference>
<evidence type="ECO:0000313" key="3">
    <source>
        <dbReference type="EMBL" id="MBK1790406.1"/>
    </source>
</evidence>
<feature type="compositionally biased region" description="Basic residues" evidence="1">
    <location>
        <begin position="77"/>
        <end position="86"/>
    </location>
</feature>
<keyword evidence="4" id="KW-1185">Reference proteome</keyword>
<evidence type="ECO:0000256" key="2">
    <source>
        <dbReference type="SAM" id="SignalP"/>
    </source>
</evidence>
<protein>
    <recommendedName>
        <fullName evidence="5">Lipoprotein</fullName>
    </recommendedName>
</protein>
<feature type="signal peptide" evidence="2">
    <location>
        <begin position="1"/>
        <end position="24"/>
    </location>
</feature>
<dbReference type="RefSeq" id="WP_200310438.1">
    <property type="nucleotide sequence ID" value="NZ_JAENIM010000021.1"/>
</dbReference>
<name>A0A8J7SIF4_9BACT</name>
<organism evidence="3 4">
    <name type="scientific">Persicirhabdus sediminis</name>
    <dbReference type="NCBI Taxonomy" id="454144"/>
    <lineage>
        <taxon>Bacteria</taxon>
        <taxon>Pseudomonadati</taxon>
        <taxon>Verrucomicrobiota</taxon>
        <taxon>Verrucomicrobiia</taxon>
        <taxon>Verrucomicrobiales</taxon>
        <taxon>Verrucomicrobiaceae</taxon>
        <taxon>Persicirhabdus</taxon>
    </lineage>
</organism>
<evidence type="ECO:0008006" key="5">
    <source>
        <dbReference type="Google" id="ProtNLM"/>
    </source>
</evidence>
<dbReference type="AlphaFoldDB" id="A0A8J7SIF4"/>
<evidence type="ECO:0000313" key="4">
    <source>
        <dbReference type="Proteomes" id="UP000624703"/>
    </source>
</evidence>
<feature type="chain" id="PRO_5035166160" description="Lipoprotein" evidence="2">
    <location>
        <begin position="25"/>
        <end position="183"/>
    </location>
</feature>
<proteinExistence type="predicted"/>
<accession>A0A8J7SIF4</accession>
<dbReference type="PROSITE" id="PS51257">
    <property type="entry name" value="PROKAR_LIPOPROTEIN"/>
    <property type="match status" value="1"/>
</dbReference>
<dbReference type="EMBL" id="JAENIM010000021">
    <property type="protein sequence ID" value="MBK1790406.1"/>
    <property type="molecule type" value="Genomic_DNA"/>
</dbReference>
<feature type="compositionally biased region" description="Basic residues" evidence="1">
    <location>
        <begin position="142"/>
        <end position="162"/>
    </location>
</feature>
<reference evidence="3" key="1">
    <citation type="submission" date="2021-01" db="EMBL/GenBank/DDBJ databases">
        <title>Modified the classification status of verrucomicrobia.</title>
        <authorList>
            <person name="Feng X."/>
        </authorList>
    </citation>
    <scope>NUCLEOTIDE SEQUENCE</scope>
    <source>
        <strain evidence="3">_KCTC 22039</strain>
    </source>
</reference>
<feature type="region of interest" description="Disordered" evidence="1">
    <location>
        <begin position="77"/>
        <end position="102"/>
    </location>
</feature>
<feature type="compositionally biased region" description="Basic and acidic residues" evidence="1">
    <location>
        <begin position="172"/>
        <end position="183"/>
    </location>
</feature>
<feature type="region of interest" description="Disordered" evidence="1">
    <location>
        <begin position="123"/>
        <end position="183"/>
    </location>
</feature>
<sequence length="183" mass="20447">MIKKTLTKLVPILCIALFTTSCYVETSAPVYASAGHSVPRGHTRVVISGVSYWHSGSSYYRYYPSRGYVSCAPPRGSKHYGVRHHSAPASRTSYVKSPPRGAKQVRVNNSNYWVANNQYYRHDSGKGYRQVSKPKAAPQPKPKAKPAPKPKAKPAPKPKSSTKKSSSYSSNRQDDRNRSDYRR</sequence>
<comment type="caution">
    <text evidence="3">The sequence shown here is derived from an EMBL/GenBank/DDBJ whole genome shotgun (WGS) entry which is preliminary data.</text>
</comment>
<keyword evidence="2" id="KW-0732">Signal</keyword>